<protein>
    <submittedName>
        <fullName evidence="2">Uncharacterized protein</fullName>
    </submittedName>
</protein>
<feature type="transmembrane region" description="Helical" evidence="1">
    <location>
        <begin position="102"/>
        <end position="122"/>
    </location>
</feature>
<dbReference type="EMBL" id="QGGW01000001">
    <property type="protein sequence ID" value="PWK62902.1"/>
    <property type="molecule type" value="Genomic_DNA"/>
</dbReference>
<keyword evidence="3" id="KW-1185">Reference proteome</keyword>
<keyword evidence="1" id="KW-0472">Membrane</keyword>
<organism evidence="2 3">
    <name type="scientific">Roseicyclus mahoneyensis</name>
    <dbReference type="NCBI Taxonomy" id="164332"/>
    <lineage>
        <taxon>Bacteria</taxon>
        <taxon>Pseudomonadati</taxon>
        <taxon>Pseudomonadota</taxon>
        <taxon>Alphaproteobacteria</taxon>
        <taxon>Rhodobacterales</taxon>
        <taxon>Roseobacteraceae</taxon>
        <taxon>Roseicyclus</taxon>
    </lineage>
</organism>
<feature type="transmembrane region" description="Helical" evidence="1">
    <location>
        <begin position="66"/>
        <end position="90"/>
    </location>
</feature>
<evidence type="ECO:0000256" key="1">
    <source>
        <dbReference type="SAM" id="Phobius"/>
    </source>
</evidence>
<sequence>MPPLSLLALRYLAWLIGLRVLFGLLVQVAGLPNSAATGVILAAAPLTDVGMQAVRRATRALHLKDWAAIWGLCLSIFITVQVILPVIFLAPMRALLADPEGLRQVALLIAPTAAMMALFLWIGQRSVKGPGRPGN</sequence>
<comment type="caution">
    <text evidence="2">The sequence shown here is derived from an EMBL/GenBank/DDBJ whole genome shotgun (WGS) entry which is preliminary data.</text>
</comment>
<evidence type="ECO:0000313" key="3">
    <source>
        <dbReference type="Proteomes" id="UP000245708"/>
    </source>
</evidence>
<evidence type="ECO:0000313" key="2">
    <source>
        <dbReference type="EMBL" id="PWK62902.1"/>
    </source>
</evidence>
<reference evidence="2 3" key="1">
    <citation type="submission" date="2018-05" db="EMBL/GenBank/DDBJ databases">
        <title>Genomic Encyclopedia of Type Strains, Phase IV (KMG-IV): sequencing the most valuable type-strain genomes for metagenomic binning, comparative biology and taxonomic classification.</title>
        <authorList>
            <person name="Goeker M."/>
        </authorList>
    </citation>
    <scope>NUCLEOTIDE SEQUENCE [LARGE SCALE GENOMIC DNA]</scope>
    <source>
        <strain evidence="2 3">DSM 16097</strain>
    </source>
</reference>
<proteinExistence type="predicted"/>
<dbReference type="RefSeq" id="WP_109665921.1">
    <property type="nucleotide sequence ID" value="NZ_QGGW01000001.1"/>
</dbReference>
<dbReference type="OrthoDB" id="7872097at2"/>
<keyword evidence="1" id="KW-1133">Transmembrane helix</keyword>
<dbReference type="AlphaFoldDB" id="A0A316GS54"/>
<name>A0A316GS54_9RHOB</name>
<gene>
    <name evidence="2" type="ORF">C7455_101941</name>
</gene>
<accession>A0A316GS54</accession>
<dbReference type="Proteomes" id="UP000245708">
    <property type="component" value="Unassembled WGS sequence"/>
</dbReference>
<feature type="transmembrane region" description="Helical" evidence="1">
    <location>
        <begin position="35"/>
        <end position="54"/>
    </location>
</feature>
<keyword evidence="1" id="KW-0812">Transmembrane</keyword>